<dbReference type="SUPFAM" id="SSF53098">
    <property type="entry name" value="Ribonuclease H-like"/>
    <property type="match status" value="1"/>
</dbReference>
<dbReference type="PANTHER" id="PTHR32166:SF63">
    <property type="entry name" value="HAT TRANSPOSON SUPERFAMILY PROTEIN"/>
    <property type="match status" value="1"/>
</dbReference>
<name>A0A835I3T3_9MAGN</name>
<accession>A0A835I3T3</accession>
<evidence type="ECO:0000313" key="2">
    <source>
        <dbReference type="EMBL" id="KAF9610071.1"/>
    </source>
</evidence>
<dbReference type="OrthoDB" id="1936364at2759"/>
<organism evidence="2 3">
    <name type="scientific">Coptis chinensis</name>
    <dbReference type="NCBI Taxonomy" id="261450"/>
    <lineage>
        <taxon>Eukaryota</taxon>
        <taxon>Viridiplantae</taxon>
        <taxon>Streptophyta</taxon>
        <taxon>Embryophyta</taxon>
        <taxon>Tracheophyta</taxon>
        <taxon>Spermatophyta</taxon>
        <taxon>Magnoliopsida</taxon>
        <taxon>Ranunculales</taxon>
        <taxon>Ranunculaceae</taxon>
        <taxon>Coptidoideae</taxon>
        <taxon>Coptis</taxon>
    </lineage>
</organism>
<dbReference type="EMBL" id="JADFTS010000004">
    <property type="protein sequence ID" value="KAF9610071.1"/>
    <property type="molecule type" value="Genomic_DNA"/>
</dbReference>
<feature type="domain" description="DUF659" evidence="1">
    <location>
        <begin position="137"/>
        <end position="232"/>
    </location>
</feature>
<proteinExistence type="predicted"/>
<comment type="caution">
    <text evidence="2">The sequence shown here is derived from an EMBL/GenBank/DDBJ whole genome shotgun (WGS) entry which is preliminary data.</text>
</comment>
<dbReference type="PANTHER" id="PTHR32166">
    <property type="entry name" value="OSJNBA0013A04.12 PROTEIN"/>
    <property type="match status" value="1"/>
</dbReference>
<evidence type="ECO:0000259" key="1">
    <source>
        <dbReference type="Pfam" id="PF04937"/>
    </source>
</evidence>
<dbReference type="AlphaFoldDB" id="A0A835I3T3"/>
<sequence length="456" mass="52586">MGLRFQLAHLQLAHLGQLVLLPHVQILHQDYIKLPHLQYPVHKDYIKLLRLRYPVHKDYIMLLRLRYPVHKDYIKLLRLRYPEHQDSIKLPRLRYPSPSFISMIKAIAEYGSGYSLPSCATLSRNCSRDARTEVSEYPKGAVFLKSYDRADSVGDDPEDILLSTIDEIGSENVVQVIVNRVSYEEYGMDLVAERYPQIYRTKCASDGIQLLLEDIYKKVEWIQLAFDDAKLIVDYLCKYPLVLKSMQVLTGEKELKRPCKTTFDSYFLMLQSLLDFKDSLRTIVASPEWSSMNESKTSKANNIVQMIQSLDFWSQGKEVISALEPLISVLRLVEGEGSTAGYLYEALERVRVELKQRRSADASKYSKLLKLFDSRREGDIIHKIHAAAAFLNPSLMYDGKIKYEQPDIRDGMNYVVEHMVSSDEMDDFTSQLLLYNGKSSTLFNTLSVLMMKKAHP</sequence>
<dbReference type="InterPro" id="IPR012337">
    <property type="entry name" value="RNaseH-like_sf"/>
</dbReference>
<dbReference type="InterPro" id="IPR007021">
    <property type="entry name" value="DUF659"/>
</dbReference>
<keyword evidence="3" id="KW-1185">Reference proteome</keyword>
<gene>
    <name evidence="2" type="ORF">IFM89_019911</name>
</gene>
<evidence type="ECO:0000313" key="3">
    <source>
        <dbReference type="Proteomes" id="UP000631114"/>
    </source>
</evidence>
<feature type="non-terminal residue" evidence="2">
    <location>
        <position position="1"/>
    </location>
</feature>
<reference evidence="2 3" key="1">
    <citation type="submission" date="2020-10" db="EMBL/GenBank/DDBJ databases">
        <title>The Coptis chinensis genome and diversification of protoberbering-type alkaloids.</title>
        <authorList>
            <person name="Wang B."/>
            <person name="Shu S."/>
            <person name="Song C."/>
            <person name="Liu Y."/>
        </authorList>
    </citation>
    <scope>NUCLEOTIDE SEQUENCE [LARGE SCALE GENOMIC DNA]</scope>
    <source>
        <strain evidence="2">HL-2020</strain>
        <tissue evidence="2">Leaf</tissue>
    </source>
</reference>
<protein>
    <recommendedName>
        <fullName evidence="1">DUF659 domain-containing protein</fullName>
    </recommendedName>
</protein>
<dbReference type="Pfam" id="PF04937">
    <property type="entry name" value="DUF659"/>
    <property type="match status" value="1"/>
</dbReference>
<dbReference type="Proteomes" id="UP000631114">
    <property type="component" value="Unassembled WGS sequence"/>
</dbReference>